<protein>
    <submittedName>
        <fullName evidence="2">Uncharacterized protein</fullName>
    </submittedName>
</protein>
<dbReference type="EMBL" id="KN847319">
    <property type="protein sequence ID" value="KIW55477.1"/>
    <property type="molecule type" value="Genomic_DNA"/>
</dbReference>
<dbReference type="STRING" id="348802.A0A0D2CZB7"/>
<dbReference type="AlphaFoldDB" id="A0A0D2CZB7"/>
<evidence type="ECO:0000256" key="1">
    <source>
        <dbReference type="SAM" id="MobiDB-lite"/>
    </source>
</evidence>
<reference evidence="2 3" key="1">
    <citation type="submission" date="2015-01" db="EMBL/GenBank/DDBJ databases">
        <title>The Genome Sequence of Exophiala xenobiotica CBS118157.</title>
        <authorList>
            <consortium name="The Broad Institute Genomics Platform"/>
            <person name="Cuomo C."/>
            <person name="de Hoog S."/>
            <person name="Gorbushina A."/>
            <person name="Stielow B."/>
            <person name="Teixiera M."/>
            <person name="Abouelleil A."/>
            <person name="Chapman S.B."/>
            <person name="Priest M."/>
            <person name="Young S.K."/>
            <person name="Wortman J."/>
            <person name="Nusbaum C."/>
            <person name="Birren B."/>
        </authorList>
    </citation>
    <scope>NUCLEOTIDE SEQUENCE [LARGE SCALE GENOMIC DNA]</scope>
    <source>
        <strain evidence="2 3">CBS 118157</strain>
    </source>
</reference>
<evidence type="ECO:0000313" key="3">
    <source>
        <dbReference type="Proteomes" id="UP000054342"/>
    </source>
</evidence>
<dbReference type="GeneID" id="25326124"/>
<dbReference type="HOGENOM" id="CLU_049925_0_0_1"/>
<dbReference type="Pfam" id="PF05721">
    <property type="entry name" value="PhyH"/>
    <property type="match status" value="1"/>
</dbReference>
<dbReference type="Gene3D" id="2.60.120.620">
    <property type="entry name" value="q2cbj1_9rhob like domain"/>
    <property type="match status" value="1"/>
</dbReference>
<dbReference type="PANTHER" id="PTHR40128">
    <property type="entry name" value="EXPRESSED PROTEIN"/>
    <property type="match status" value="1"/>
</dbReference>
<gene>
    <name evidence="2" type="ORF">PV05_04216</name>
</gene>
<feature type="region of interest" description="Disordered" evidence="1">
    <location>
        <begin position="1"/>
        <end position="37"/>
    </location>
</feature>
<proteinExistence type="predicted"/>
<organism evidence="2 3">
    <name type="scientific">Exophiala xenobiotica</name>
    <dbReference type="NCBI Taxonomy" id="348802"/>
    <lineage>
        <taxon>Eukaryota</taxon>
        <taxon>Fungi</taxon>
        <taxon>Dikarya</taxon>
        <taxon>Ascomycota</taxon>
        <taxon>Pezizomycotina</taxon>
        <taxon>Eurotiomycetes</taxon>
        <taxon>Chaetothyriomycetidae</taxon>
        <taxon>Chaetothyriales</taxon>
        <taxon>Herpotrichiellaceae</taxon>
        <taxon>Exophiala</taxon>
    </lineage>
</organism>
<dbReference type="RefSeq" id="XP_013316061.1">
    <property type="nucleotide sequence ID" value="XM_013460607.1"/>
</dbReference>
<dbReference type="PANTHER" id="PTHR40128:SF1">
    <property type="entry name" value="PHYTANOYL-COA HYDROXYLASE"/>
    <property type="match status" value="1"/>
</dbReference>
<dbReference type="OrthoDB" id="2328924at2759"/>
<dbReference type="InterPro" id="IPR008775">
    <property type="entry name" value="Phytyl_CoA_dOase-like"/>
</dbReference>
<dbReference type="Proteomes" id="UP000054342">
    <property type="component" value="Unassembled WGS sequence"/>
</dbReference>
<sequence length="335" mass="37569">MPHAESPEPQQTPGEKLFVNDGQLSPDQWSELRPTTADTPIDEVRRRYKEDGYVFLKGLMPREDVLKAREEYFKLLSPSGVLKPGTMPVDGIFDSSRDKLDFPGIGAGSADSNGRPTGPHPEVAQLFVDLALKAHSEDWYKEDFCKHPALRNYIAKLTGWGENTLGIRRTLLRNNTPGNKAIGVHYDQIFLRHGEDTAVTAWVPMGDVSRQGGGLIYLERGHTLGAEIEEQFTKKARASGLTDQEAKSAFNQNMMSGGLLADGPAEFGKRYNRRWLLTEYEAGDVVLHNAYAIHASTINHDPEDRIRLGTDLRFVDQSRPWDRRWANDYTFGDGV</sequence>
<dbReference type="SUPFAM" id="SSF51197">
    <property type="entry name" value="Clavaminate synthase-like"/>
    <property type="match status" value="1"/>
</dbReference>
<keyword evidence="3" id="KW-1185">Reference proteome</keyword>
<accession>A0A0D2CZB7</accession>
<evidence type="ECO:0000313" key="2">
    <source>
        <dbReference type="EMBL" id="KIW55477.1"/>
    </source>
</evidence>
<name>A0A0D2CZB7_9EURO</name>